<proteinExistence type="predicted"/>
<reference evidence="1 2" key="1">
    <citation type="journal article" date="2015" name="Microbiome">
        <title>Genomic resolution of linkages in carbon, nitrogen, and sulfur cycling among widespread estuary sediment bacteria.</title>
        <authorList>
            <person name="Baker B.J."/>
            <person name="Lazar C.S."/>
            <person name="Teske A.P."/>
            <person name="Dick G.J."/>
        </authorList>
    </citation>
    <scope>NUCLEOTIDE SEQUENCE [LARGE SCALE GENOMIC DNA]</scope>
    <source>
        <strain evidence="1">DG_78</strain>
    </source>
</reference>
<dbReference type="EMBL" id="LJNI01000052">
    <property type="protein sequence ID" value="KPJ72853.1"/>
    <property type="molecule type" value="Genomic_DNA"/>
</dbReference>
<evidence type="ECO:0000313" key="2">
    <source>
        <dbReference type="Proteomes" id="UP000051012"/>
    </source>
</evidence>
<organism evidence="1 2">
    <name type="scientific">candidate division TA06 bacterium DG_78</name>
    <dbReference type="NCBI Taxonomy" id="1703772"/>
    <lineage>
        <taxon>Bacteria</taxon>
        <taxon>Bacteria division TA06</taxon>
    </lineage>
</organism>
<dbReference type="AlphaFoldDB" id="A0A0S7YDJ6"/>
<evidence type="ECO:0000313" key="1">
    <source>
        <dbReference type="EMBL" id="KPJ72853.1"/>
    </source>
</evidence>
<dbReference type="Proteomes" id="UP000051012">
    <property type="component" value="Unassembled WGS sequence"/>
</dbReference>
<dbReference type="Gene3D" id="2.60.40.10">
    <property type="entry name" value="Immunoglobulins"/>
    <property type="match status" value="1"/>
</dbReference>
<gene>
    <name evidence="1" type="ORF">AMJ52_04965</name>
</gene>
<name>A0A0S7YDJ6_UNCT6</name>
<sequence>MIAYHYGSNDTLSPEYVSDRESFYGVTSHPATVFDGTSGIIWAEHPEENYSLFESYIIKERNIAPKLRLHMEKNLVSSILNLKLHIVSIDSIENGNYRLFFVLYEDSVYFIQSGASDSIFYFVVREMNLNGQGVSVDLFYPDSIVKEDDFYIQDHWNTEKLGIVAFVQDIETKQVLQAIVDKRITTD</sequence>
<protein>
    <submittedName>
        <fullName evidence="1">Uncharacterized protein</fullName>
    </submittedName>
</protein>
<comment type="caution">
    <text evidence="1">The sequence shown here is derived from an EMBL/GenBank/DDBJ whole genome shotgun (WGS) entry which is preliminary data.</text>
</comment>
<dbReference type="InterPro" id="IPR013783">
    <property type="entry name" value="Ig-like_fold"/>
</dbReference>
<accession>A0A0S7YDJ6</accession>